<evidence type="ECO:0000256" key="5">
    <source>
        <dbReference type="ARBA" id="ARBA00022764"/>
    </source>
</evidence>
<dbReference type="RefSeq" id="WP_210759704.1">
    <property type="nucleotide sequence ID" value="NZ_CP060139.1"/>
</dbReference>
<dbReference type="Pfam" id="PF16822">
    <property type="entry name" value="ALGX"/>
    <property type="match status" value="1"/>
</dbReference>
<evidence type="ECO:0000313" key="9">
    <source>
        <dbReference type="Proteomes" id="UP000516305"/>
    </source>
</evidence>
<accession>A0A7H0VHI0</accession>
<proteinExistence type="predicted"/>
<dbReference type="SUPFAM" id="SSF52266">
    <property type="entry name" value="SGNH hydrolase"/>
    <property type="match status" value="1"/>
</dbReference>
<dbReference type="KEGG" id="chyd:H4K34_04885"/>
<evidence type="ECO:0000256" key="3">
    <source>
        <dbReference type="ARBA" id="ARBA00022679"/>
    </source>
</evidence>
<dbReference type="GO" id="GO:0016740">
    <property type="term" value="F:transferase activity"/>
    <property type="evidence" value="ECO:0007669"/>
    <property type="project" value="UniProtKB-KW"/>
</dbReference>
<dbReference type="InterPro" id="IPR031811">
    <property type="entry name" value="ALGX/ALGJ_SGNH-like"/>
</dbReference>
<evidence type="ECO:0000313" key="8">
    <source>
        <dbReference type="EMBL" id="QNR25178.1"/>
    </source>
</evidence>
<evidence type="ECO:0000259" key="7">
    <source>
        <dbReference type="Pfam" id="PF16822"/>
    </source>
</evidence>
<dbReference type="Proteomes" id="UP000516305">
    <property type="component" value="Chromosome"/>
</dbReference>
<dbReference type="EMBL" id="CP060139">
    <property type="protein sequence ID" value="QNR25178.1"/>
    <property type="molecule type" value="Genomic_DNA"/>
</dbReference>
<name>A0A7H0VHI0_9FLAO</name>
<evidence type="ECO:0000256" key="2">
    <source>
        <dbReference type="ARBA" id="ARBA00005182"/>
    </source>
</evidence>
<keyword evidence="9" id="KW-1185">Reference proteome</keyword>
<gene>
    <name evidence="8" type="ORF">H4K34_04885</name>
</gene>
<organism evidence="8 9">
    <name type="scientific">Croceimicrobium hydrocarbonivorans</name>
    <dbReference type="NCBI Taxonomy" id="2761580"/>
    <lineage>
        <taxon>Bacteria</taxon>
        <taxon>Pseudomonadati</taxon>
        <taxon>Bacteroidota</taxon>
        <taxon>Flavobacteriia</taxon>
        <taxon>Flavobacteriales</taxon>
        <taxon>Owenweeksiaceae</taxon>
        <taxon>Croceimicrobium</taxon>
    </lineage>
</organism>
<dbReference type="UniPathway" id="UPA00286"/>
<keyword evidence="6" id="KW-0016">Alginate biosynthesis</keyword>
<comment type="subcellular location">
    <subcellularLocation>
        <location evidence="1">Periplasm</location>
    </subcellularLocation>
</comment>
<protein>
    <recommendedName>
        <fullName evidence="7">AlgX/AlgJ SGNH hydrolase-like domain-containing protein</fullName>
    </recommendedName>
</protein>
<evidence type="ECO:0000256" key="1">
    <source>
        <dbReference type="ARBA" id="ARBA00004418"/>
    </source>
</evidence>
<dbReference type="GO" id="GO:0042597">
    <property type="term" value="C:periplasmic space"/>
    <property type="evidence" value="ECO:0007669"/>
    <property type="project" value="UniProtKB-SubCell"/>
</dbReference>
<comment type="pathway">
    <text evidence="2">Glycan biosynthesis; alginate biosynthesis.</text>
</comment>
<keyword evidence="3" id="KW-0808">Transferase</keyword>
<dbReference type="GO" id="GO:0042121">
    <property type="term" value="P:alginic acid biosynthetic process"/>
    <property type="evidence" value="ECO:0007669"/>
    <property type="project" value="UniProtKB-UniPathway"/>
</dbReference>
<keyword evidence="4" id="KW-0732">Signal</keyword>
<sequence>MMMKKFVLKIAAFCLPFIGLYLINRLMYDPTEGDLARLAYLYNNPCPRTEIRNQFQLEKKYHLLSEINLEEDTHFDVLIIGDSFSEQGKLGYKNFLAHQGLSVLHVDRYISGINPIQSLIELSNSRFFERVKVDYVVLQSVERSFNQITQDLDFNASLNLDSLQKRIEEYQNIPPKLEVEFFSDALFKIPLNNLQYLYSAKPPYSQTYIFPSSRPELFSHEPKNILIYEEDIQKLDTKNNADQTKYSIEALGKIDKLLKQQGIKLLSLISPDKYDLYYPYLSGKEQLEMPLFFSHYNAYPKPFTSVKAFEILQKQIASEKDIYYYDDTHWSPKGAQLVADEILSIISKANH</sequence>
<dbReference type="AlphaFoldDB" id="A0A7H0VHI0"/>
<feature type="domain" description="AlgX/AlgJ SGNH hydrolase-like" evidence="7">
    <location>
        <begin position="237"/>
        <end position="348"/>
    </location>
</feature>
<evidence type="ECO:0000256" key="6">
    <source>
        <dbReference type="ARBA" id="ARBA00022841"/>
    </source>
</evidence>
<evidence type="ECO:0000256" key="4">
    <source>
        <dbReference type="ARBA" id="ARBA00022729"/>
    </source>
</evidence>
<reference evidence="8 9" key="1">
    <citation type="submission" date="2020-08" db="EMBL/GenBank/DDBJ databases">
        <title>Croceimicrobium hydrocarbonivorans gen. nov., sp. nov., a novel marine bacterium isolated from a bacterial consortium that degrades polyethylene terephthalate.</title>
        <authorList>
            <person name="Liu R."/>
        </authorList>
    </citation>
    <scope>NUCLEOTIDE SEQUENCE [LARGE SCALE GENOMIC DNA]</scope>
    <source>
        <strain evidence="8 9">A20-9</strain>
    </source>
</reference>
<keyword evidence="5" id="KW-0574">Periplasm</keyword>